<evidence type="ECO:0000313" key="1">
    <source>
        <dbReference type="EMBL" id="GAA1948524.1"/>
    </source>
</evidence>
<proteinExistence type="predicted"/>
<name>A0ABP5BPS1_9PSEU</name>
<keyword evidence="2" id="KW-1185">Reference proteome</keyword>
<organism evidence="1 2">
    <name type="scientific">Amycolatopsis minnesotensis</name>
    <dbReference type="NCBI Taxonomy" id="337894"/>
    <lineage>
        <taxon>Bacteria</taxon>
        <taxon>Bacillati</taxon>
        <taxon>Actinomycetota</taxon>
        <taxon>Actinomycetes</taxon>
        <taxon>Pseudonocardiales</taxon>
        <taxon>Pseudonocardiaceae</taxon>
        <taxon>Amycolatopsis</taxon>
    </lineage>
</organism>
<evidence type="ECO:0000313" key="2">
    <source>
        <dbReference type="Proteomes" id="UP001501116"/>
    </source>
</evidence>
<reference evidence="2" key="1">
    <citation type="journal article" date="2019" name="Int. J. Syst. Evol. Microbiol.">
        <title>The Global Catalogue of Microorganisms (GCM) 10K type strain sequencing project: providing services to taxonomists for standard genome sequencing and annotation.</title>
        <authorList>
            <consortium name="The Broad Institute Genomics Platform"/>
            <consortium name="The Broad Institute Genome Sequencing Center for Infectious Disease"/>
            <person name="Wu L."/>
            <person name="Ma J."/>
        </authorList>
    </citation>
    <scope>NUCLEOTIDE SEQUENCE [LARGE SCALE GENOMIC DNA]</scope>
    <source>
        <strain evidence="2">JCM 14545</strain>
    </source>
</reference>
<dbReference type="RefSeq" id="WP_344415162.1">
    <property type="nucleotide sequence ID" value="NZ_BAAANN010000005.1"/>
</dbReference>
<sequence>MTVPEVSEVDDPARTAVRRAAREVREVAFRALVATGVSGGEAAAAAEAVLWAEGADGSGIAALLAELGRPRLPSFLDRDGEPVVVSGDGPLLLGPHVVDLAVALGRPVSAPRLALTAVLESFARTAAVHSGVALRLTSEDRCSLVTSGGRVFRVDGRAAGLLAVRLPADPEIPAGSTEIGCPALPDGLRVAAGPWAAAYAASRRFLVPEG</sequence>
<protein>
    <submittedName>
        <fullName evidence="1">Uncharacterized protein</fullName>
    </submittedName>
</protein>
<dbReference type="EMBL" id="BAAANN010000005">
    <property type="protein sequence ID" value="GAA1948524.1"/>
    <property type="molecule type" value="Genomic_DNA"/>
</dbReference>
<dbReference type="Proteomes" id="UP001501116">
    <property type="component" value="Unassembled WGS sequence"/>
</dbReference>
<comment type="caution">
    <text evidence="1">The sequence shown here is derived from an EMBL/GenBank/DDBJ whole genome shotgun (WGS) entry which is preliminary data.</text>
</comment>
<gene>
    <name evidence="1" type="ORF">GCM10009754_16170</name>
</gene>
<accession>A0ABP5BPS1</accession>